<accession>A0A852ZWX8</accession>
<evidence type="ECO:0000259" key="1">
    <source>
        <dbReference type="PROSITE" id="PS50943"/>
    </source>
</evidence>
<dbReference type="GO" id="GO:0003677">
    <property type="term" value="F:DNA binding"/>
    <property type="evidence" value="ECO:0007669"/>
    <property type="project" value="InterPro"/>
</dbReference>
<dbReference type="InterPro" id="IPR043917">
    <property type="entry name" value="DUF5753"/>
</dbReference>
<protein>
    <submittedName>
        <fullName evidence="2">Transcriptional regulator with XRE-family HTH domain</fullName>
    </submittedName>
</protein>
<sequence>MPQKPREVRPGQSARHFFGAEIRARRQAFGMSLEVLAHQLGYSRQQLSRIELGDRAVQPDLPARLDQVLRTGGTFQRLWKLVESEAHPDYARRFFKMEERATRIETYSSHAIHGLLQTEGYARAMMRAWAPEETDEAIQERLALRLERQKILTRPNAPVFWLILDEAVLRRPVGDASVMREQWARLVAAVGPRLTLQVLPFSAGAHGAMGGSMTVLTLPDGPDVAYMEGSHRGHLEETPATVARRRVTYDHLRALALPPAESVTLVRSLLRESYPSCLHTPT</sequence>
<dbReference type="RefSeq" id="WP_179815412.1">
    <property type="nucleotide sequence ID" value="NZ_JACBZD010000001.1"/>
</dbReference>
<feature type="domain" description="HTH cro/C1-type" evidence="1">
    <location>
        <begin position="22"/>
        <end position="55"/>
    </location>
</feature>
<evidence type="ECO:0000313" key="2">
    <source>
        <dbReference type="EMBL" id="NYI06903.1"/>
    </source>
</evidence>
<dbReference type="Proteomes" id="UP000567795">
    <property type="component" value="Unassembled WGS sequence"/>
</dbReference>
<dbReference type="InterPro" id="IPR001387">
    <property type="entry name" value="Cro/C1-type_HTH"/>
</dbReference>
<keyword evidence="3" id="KW-1185">Reference proteome</keyword>
<dbReference type="CDD" id="cd00093">
    <property type="entry name" value="HTH_XRE"/>
    <property type="match status" value="1"/>
</dbReference>
<comment type="caution">
    <text evidence="2">The sequence shown here is derived from an EMBL/GenBank/DDBJ whole genome shotgun (WGS) entry which is preliminary data.</text>
</comment>
<name>A0A852ZWX8_9ACTN</name>
<dbReference type="SMART" id="SM00530">
    <property type="entry name" value="HTH_XRE"/>
    <property type="match status" value="1"/>
</dbReference>
<gene>
    <name evidence="2" type="ORF">FHU37_003846</name>
</gene>
<dbReference type="Pfam" id="PF19054">
    <property type="entry name" value="DUF5753"/>
    <property type="match status" value="1"/>
</dbReference>
<evidence type="ECO:0000313" key="3">
    <source>
        <dbReference type="Proteomes" id="UP000567795"/>
    </source>
</evidence>
<reference evidence="2 3" key="1">
    <citation type="submission" date="2020-07" db="EMBL/GenBank/DDBJ databases">
        <title>Sequencing the genomes of 1000 actinobacteria strains.</title>
        <authorList>
            <person name="Klenk H.-P."/>
        </authorList>
    </citation>
    <scope>NUCLEOTIDE SEQUENCE [LARGE SCALE GENOMIC DNA]</scope>
    <source>
        <strain evidence="2 3">DSM 42178</strain>
    </source>
</reference>
<proteinExistence type="predicted"/>
<dbReference type="SUPFAM" id="SSF47413">
    <property type="entry name" value="lambda repressor-like DNA-binding domains"/>
    <property type="match status" value="1"/>
</dbReference>
<dbReference type="EMBL" id="JACBZD010000001">
    <property type="protein sequence ID" value="NYI06903.1"/>
    <property type="molecule type" value="Genomic_DNA"/>
</dbReference>
<dbReference type="AlphaFoldDB" id="A0A852ZWX8"/>
<dbReference type="Pfam" id="PF13560">
    <property type="entry name" value="HTH_31"/>
    <property type="match status" value="1"/>
</dbReference>
<dbReference type="PROSITE" id="PS50943">
    <property type="entry name" value="HTH_CROC1"/>
    <property type="match status" value="1"/>
</dbReference>
<dbReference type="InterPro" id="IPR010982">
    <property type="entry name" value="Lambda_DNA-bd_dom_sf"/>
</dbReference>
<dbReference type="Gene3D" id="1.10.260.40">
    <property type="entry name" value="lambda repressor-like DNA-binding domains"/>
    <property type="match status" value="1"/>
</dbReference>
<organism evidence="2 3">
    <name type="scientific">Allostreptomyces psammosilenae</name>
    <dbReference type="NCBI Taxonomy" id="1892865"/>
    <lineage>
        <taxon>Bacteria</taxon>
        <taxon>Bacillati</taxon>
        <taxon>Actinomycetota</taxon>
        <taxon>Actinomycetes</taxon>
        <taxon>Kitasatosporales</taxon>
        <taxon>Streptomycetaceae</taxon>
        <taxon>Allostreptomyces</taxon>
    </lineage>
</organism>